<evidence type="ECO:0000256" key="5">
    <source>
        <dbReference type="ARBA" id="ARBA00023136"/>
    </source>
</evidence>
<dbReference type="InterPro" id="IPR050250">
    <property type="entry name" value="Macrolide_Exporter_MacB"/>
</dbReference>
<evidence type="ECO:0000256" key="2">
    <source>
        <dbReference type="ARBA" id="ARBA00022475"/>
    </source>
</evidence>
<feature type="transmembrane region" description="Helical" evidence="6">
    <location>
        <begin position="429"/>
        <end position="449"/>
    </location>
</feature>
<feature type="domain" description="MacB-like periplasmic core" evidence="8">
    <location>
        <begin position="20"/>
        <end position="243"/>
    </location>
</feature>
<protein>
    <submittedName>
        <fullName evidence="9">ABC transporter permease</fullName>
    </submittedName>
</protein>
<evidence type="ECO:0000256" key="3">
    <source>
        <dbReference type="ARBA" id="ARBA00022692"/>
    </source>
</evidence>
<evidence type="ECO:0000256" key="6">
    <source>
        <dbReference type="SAM" id="Phobius"/>
    </source>
</evidence>
<comment type="subcellular location">
    <subcellularLocation>
        <location evidence="1">Cell membrane</location>
        <topology evidence="1">Multi-pass membrane protein</topology>
    </subcellularLocation>
</comment>
<feature type="transmembrane region" description="Helical" evidence="6">
    <location>
        <begin position="286"/>
        <end position="308"/>
    </location>
</feature>
<dbReference type="PROSITE" id="PS51257">
    <property type="entry name" value="PROKAR_LIPOPROTEIN"/>
    <property type="match status" value="1"/>
</dbReference>
<sequence length="797" mass="89780">MFKLNLKIALRNLWKYRGYTAINIAGLAIGLASCLLIFLFLRFQTSFDNSYEKQDRIYRVVSSWTYPDGDFFSNGVPVPLAPALRNDFSQLEQVAAVRSSRGVVIVKNTPENPDVKRKKTVFYVEPQFFDIFNIEWLSGKPAVALVGPGMMVLSEKLATQYFGSWKNALGKSINYNQSSDFKITGVYKDFPQNSDFPFQMIASYASFPEKDSKAWGHVTNRSECYVLLKPGITPPDLDQSLQKFIQKNYTNNGPGKEQHIFQQMNQVHHDERFGNFRDTTISYKELLGLGVIGVFLLITACINFINLATAQAISRSKEVGVRKVMGSRRSQLIWQFLTETALITTIALLLACVITELAIPGMEGLMDDKFSFRLFSEPAIFIFMLLLLILVSFLAGLYPAFIISGFSPALAIKNKISAANVGGLGLRKILVVLQFAITAVLIIATLVVVRQMEFVRERSLGFDHQSVAVIDIPLDKSNIPKLNGFREKVMQLHGVKESSYFSAAPLSNGNNEINFSYDHRGKDEEFQLNVKDADEHYLKTFDLQLVAGRGLSKSDTLKEFMVNETLLKLLNVSRPEDAIGKMLKVYDIEKPIVGVLKDFNNKSLKEAITPVAIFSNMKNYGSFAMKVEPKELSKTMSSVEQLWNATFPNDVYDIEFMDQTIESFYKTERVMGVLFKVFAGVIIFISFIGLFGLVSFIATQKTREIAIRKVLGASTMELVKMLNRSFLYMVLIANLVAWPLAYIFASKWLNGFAYRTNLSIWPFILAMTLSVLITLITVTLRSLKAAKTNPIDALKYE</sequence>
<evidence type="ECO:0000256" key="4">
    <source>
        <dbReference type="ARBA" id="ARBA00022989"/>
    </source>
</evidence>
<dbReference type="GO" id="GO:0022857">
    <property type="term" value="F:transmembrane transporter activity"/>
    <property type="evidence" value="ECO:0007669"/>
    <property type="project" value="TreeGrafter"/>
</dbReference>
<evidence type="ECO:0000313" key="9">
    <source>
        <dbReference type="EMBL" id="WEK18213.1"/>
    </source>
</evidence>
<keyword evidence="2" id="KW-1003">Cell membrane</keyword>
<keyword evidence="5 6" id="KW-0472">Membrane</keyword>
<reference evidence="9" key="1">
    <citation type="submission" date="2023-03" db="EMBL/GenBank/DDBJ databases">
        <title>Andean soil-derived lignocellulolytic bacterial consortium as a source of novel taxa and putative plastic-active enzymes.</title>
        <authorList>
            <person name="Diaz-Garcia L."/>
            <person name="Chuvochina M."/>
            <person name="Feuerriegel G."/>
            <person name="Bunk B."/>
            <person name="Sproer C."/>
            <person name="Streit W.R."/>
            <person name="Rodriguez L.M."/>
            <person name="Overmann J."/>
            <person name="Jimenez D.J."/>
        </authorList>
    </citation>
    <scope>NUCLEOTIDE SEQUENCE</scope>
    <source>
        <strain evidence="9">MAG 3858</strain>
    </source>
</reference>
<proteinExistence type="predicted"/>
<dbReference type="GO" id="GO:0005886">
    <property type="term" value="C:plasma membrane"/>
    <property type="evidence" value="ECO:0007669"/>
    <property type="project" value="UniProtKB-SubCell"/>
</dbReference>
<dbReference type="PANTHER" id="PTHR30572">
    <property type="entry name" value="MEMBRANE COMPONENT OF TRANSPORTER-RELATED"/>
    <property type="match status" value="1"/>
</dbReference>
<accession>A0AAJ6B7M0</accession>
<evidence type="ECO:0000313" key="10">
    <source>
        <dbReference type="Proteomes" id="UP001214530"/>
    </source>
</evidence>
<name>A0AAJ6B7M0_9SPHI</name>
<feature type="transmembrane region" description="Helical" evidence="6">
    <location>
        <begin position="760"/>
        <end position="780"/>
    </location>
</feature>
<dbReference type="Proteomes" id="UP001214530">
    <property type="component" value="Chromosome"/>
</dbReference>
<feature type="domain" description="ABC3 transporter permease C-terminal" evidence="7">
    <location>
        <begin position="677"/>
        <end position="790"/>
    </location>
</feature>
<feature type="transmembrane region" description="Helical" evidence="6">
    <location>
        <begin position="21"/>
        <end position="41"/>
    </location>
</feature>
<evidence type="ECO:0000259" key="8">
    <source>
        <dbReference type="Pfam" id="PF12704"/>
    </source>
</evidence>
<keyword evidence="3 6" id="KW-0812">Transmembrane</keyword>
<dbReference type="PANTHER" id="PTHR30572:SF18">
    <property type="entry name" value="ABC-TYPE MACROLIDE FAMILY EXPORT SYSTEM PERMEASE COMPONENT 2"/>
    <property type="match status" value="1"/>
</dbReference>
<feature type="transmembrane region" description="Helical" evidence="6">
    <location>
        <begin position="379"/>
        <end position="408"/>
    </location>
</feature>
<dbReference type="Pfam" id="PF02687">
    <property type="entry name" value="FtsX"/>
    <property type="match status" value="2"/>
</dbReference>
<gene>
    <name evidence="9" type="ORF">P0Y49_15590</name>
</gene>
<feature type="transmembrane region" description="Helical" evidence="6">
    <location>
        <begin position="673"/>
        <end position="699"/>
    </location>
</feature>
<feature type="transmembrane region" description="Helical" evidence="6">
    <location>
        <begin position="332"/>
        <end position="359"/>
    </location>
</feature>
<evidence type="ECO:0000259" key="7">
    <source>
        <dbReference type="Pfam" id="PF02687"/>
    </source>
</evidence>
<keyword evidence="4 6" id="KW-1133">Transmembrane helix</keyword>
<dbReference type="AlphaFoldDB" id="A0AAJ6B7M0"/>
<dbReference type="InterPro" id="IPR003838">
    <property type="entry name" value="ABC3_permease_C"/>
</dbReference>
<feature type="domain" description="ABC3 transporter permease C-terminal" evidence="7">
    <location>
        <begin position="291"/>
        <end position="408"/>
    </location>
</feature>
<dbReference type="Pfam" id="PF12704">
    <property type="entry name" value="MacB_PCD"/>
    <property type="match status" value="1"/>
</dbReference>
<dbReference type="InterPro" id="IPR025857">
    <property type="entry name" value="MacB_PCD"/>
</dbReference>
<dbReference type="EMBL" id="CP119313">
    <property type="protein sequence ID" value="WEK18213.1"/>
    <property type="molecule type" value="Genomic_DNA"/>
</dbReference>
<feature type="transmembrane region" description="Helical" evidence="6">
    <location>
        <begin position="726"/>
        <end position="745"/>
    </location>
</feature>
<organism evidence="9 10">
    <name type="scientific">Candidatus Pedobacter colombiensis</name>
    <dbReference type="NCBI Taxonomy" id="3121371"/>
    <lineage>
        <taxon>Bacteria</taxon>
        <taxon>Pseudomonadati</taxon>
        <taxon>Bacteroidota</taxon>
        <taxon>Sphingobacteriia</taxon>
        <taxon>Sphingobacteriales</taxon>
        <taxon>Sphingobacteriaceae</taxon>
        <taxon>Pedobacter</taxon>
    </lineage>
</organism>
<evidence type="ECO:0000256" key="1">
    <source>
        <dbReference type="ARBA" id="ARBA00004651"/>
    </source>
</evidence>